<dbReference type="Pfam" id="PF10551">
    <property type="entry name" value="MULE"/>
    <property type="match status" value="1"/>
</dbReference>
<evidence type="ECO:0000313" key="2">
    <source>
        <dbReference type="EMBL" id="CAF1227294.1"/>
    </source>
</evidence>
<comment type="caution">
    <text evidence="2">The sequence shown here is derived from an EMBL/GenBank/DDBJ whole genome shotgun (WGS) entry which is preliminary data.</text>
</comment>
<feature type="domain" description="MULE transposase" evidence="1">
    <location>
        <begin position="197"/>
        <end position="295"/>
    </location>
</feature>
<dbReference type="AlphaFoldDB" id="A0A814Y9H0"/>
<dbReference type="Proteomes" id="UP000663889">
    <property type="component" value="Unassembled WGS sequence"/>
</dbReference>
<organism evidence="2 3">
    <name type="scientific">Rotaria sordida</name>
    <dbReference type="NCBI Taxonomy" id="392033"/>
    <lineage>
        <taxon>Eukaryota</taxon>
        <taxon>Metazoa</taxon>
        <taxon>Spiralia</taxon>
        <taxon>Gnathifera</taxon>
        <taxon>Rotifera</taxon>
        <taxon>Eurotatoria</taxon>
        <taxon>Bdelloidea</taxon>
        <taxon>Philodinida</taxon>
        <taxon>Philodinidae</taxon>
        <taxon>Rotaria</taxon>
    </lineage>
</organism>
<evidence type="ECO:0000313" key="3">
    <source>
        <dbReference type="Proteomes" id="UP000663889"/>
    </source>
</evidence>
<name>A0A814Y9H0_9BILA</name>
<accession>A0A814Y9H0</accession>
<dbReference type="EMBL" id="CAJNOU010001596">
    <property type="protein sequence ID" value="CAF1227294.1"/>
    <property type="molecule type" value="Genomic_DNA"/>
</dbReference>
<evidence type="ECO:0000259" key="1">
    <source>
        <dbReference type="Pfam" id="PF10551"/>
    </source>
</evidence>
<gene>
    <name evidence="2" type="ORF">SEV965_LOCUS22504</name>
</gene>
<sequence length="680" mass="78186">MSTRIWQEFFVCENEDELLTITKENNTCKKRTEQFNYGLCYTYMCSEYRKYPLCKFQLKAKHSSDGTYQLYSSEFHDHQQRNTTTRLPSPIREDIIKLSDNGIVPSQINKVMKTLHPDLPIGTKVMNVARAHRQKDRSSIKFIQDLQQWCLLRQNVPPPNKRHDIFIPYNVANDVNDLFICLTTRQLLSACKYSSILAIDCTYKITTNELPLLVFGTSDYNRRFYPMGICLISTDESADTFRTLFRGIQQWASAVNNQAYTISHVMADGATGLTSAMSEIPLARRLMCWFHMIKKCRQHAKLIKDKKKWLLVEQDIFSMQLIFDDRIFAIASRLILLKWSVDAELNDFRQYFEQEWILSLPYWYEGAVCLTPSTNNGLESLNGRIKKDYTLRNRLPLSAFLKTAERMPTDWSKDSEEKPFQSHITYKDDLKLGAHTWLQQVDKTQILQMNANVYVVPSKNGNMSTTTWVQQFYAGAWNNYDELVNWLNSARLISCSRLLPPLFCTCRTGLKEYTCVHALGLLMLWGSQPMPQLIDKQKNGDESKSRSLSAKIVALSQALSSVANSWKDIVNSFKTSKSTPITRIIRLGSTHFDQRSTVLKAIDIPANKASEFINAIIIDYNLPLKELFGGLCESSKQSIQEVPHVLTLDEAKQLQQFFMIIAISNLAGTLEMNLTYSSLT</sequence>
<dbReference type="InterPro" id="IPR018289">
    <property type="entry name" value="MULE_transposase_dom"/>
</dbReference>
<protein>
    <recommendedName>
        <fullName evidence="1">MULE transposase domain-containing protein</fullName>
    </recommendedName>
</protein>
<proteinExistence type="predicted"/>
<reference evidence="2" key="1">
    <citation type="submission" date="2021-02" db="EMBL/GenBank/DDBJ databases">
        <authorList>
            <person name="Nowell W R."/>
        </authorList>
    </citation>
    <scope>NUCLEOTIDE SEQUENCE</scope>
</reference>